<keyword evidence="5" id="KW-0808">Transferase</keyword>
<dbReference type="GO" id="GO:0008982">
    <property type="term" value="F:protein-N(PI)-phosphohistidine-sugar phosphotransferase activity"/>
    <property type="evidence" value="ECO:0007669"/>
    <property type="project" value="InterPro"/>
</dbReference>
<reference evidence="14 15" key="1">
    <citation type="submission" date="2020-08" db="EMBL/GenBank/DDBJ databases">
        <title>Genomic Encyclopedia of Type Strains, Phase IV (KMG-IV): sequencing the most valuable type-strain genomes for metagenomic binning, comparative biology and taxonomic classification.</title>
        <authorList>
            <person name="Goeker M."/>
        </authorList>
    </citation>
    <scope>NUCLEOTIDE SEQUENCE [LARGE SCALE GENOMIC DNA]</scope>
    <source>
        <strain evidence="14 15">DSM 40141</strain>
    </source>
</reference>
<evidence type="ECO:0000313" key="14">
    <source>
        <dbReference type="EMBL" id="MBB6437953.1"/>
    </source>
</evidence>
<evidence type="ECO:0000259" key="13">
    <source>
        <dbReference type="PROSITE" id="PS51099"/>
    </source>
</evidence>
<evidence type="ECO:0000256" key="3">
    <source>
        <dbReference type="ARBA" id="ARBA00022490"/>
    </source>
</evidence>
<dbReference type="PROSITE" id="PS51094">
    <property type="entry name" value="PTS_EIIA_TYPE_2"/>
    <property type="match status" value="1"/>
</dbReference>
<dbReference type="InterPro" id="IPR016152">
    <property type="entry name" value="PTrfase/Anion_transptr"/>
</dbReference>
<evidence type="ECO:0000256" key="10">
    <source>
        <dbReference type="ARBA" id="ARBA00042072"/>
    </source>
</evidence>
<dbReference type="Gene3D" id="3.40.930.10">
    <property type="entry name" value="Mannitol-specific EII, Chain A"/>
    <property type="match status" value="1"/>
</dbReference>
<dbReference type="Pfam" id="PF02302">
    <property type="entry name" value="PTS_IIB"/>
    <property type="match status" value="1"/>
</dbReference>
<evidence type="ECO:0000256" key="6">
    <source>
        <dbReference type="ARBA" id="ARBA00022683"/>
    </source>
</evidence>
<evidence type="ECO:0000256" key="4">
    <source>
        <dbReference type="ARBA" id="ARBA00022553"/>
    </source>
</evidence>
<comment type="function">
    <text evidence="8">The phosphoenolpyruvate-dependent sugar phosphotransferase system (sugar PTS), a major carbohydrate active transport system, catalyzes the phosphorylation of incoming sugar substrates concomitantly with their translocation across the cell membrane. The enzyme II UlaABC PTS system is involved in ascorbate transport.</text>
</comment>
<feature type="domain" description="PTS EIIB type-2" evidence="13">
    <location>
        <begin position="195"/>
        <end position="286"/>
    </location>
</feature>
<evidence type="ECO:0000256" key="1">
    <source>
        <dbReference type="ARBA" id="ARBA00004496"/>
    </source>
</evidence>
<dbReference type="AlphaFoldDB" id="A0A7X0LQT9"/>
<dbReference type="InterPro" id="IPR002178">
    <property type="entry name" value="PTS_EIIA_type-2_dom"/>
</dbReference>
<sequence>MSALTDLLPSEAVRLDVHVADWREAVREAGDLLVAGGVTAAEYTAEMIRNVEENGPYLVVAPGFALAHARPSPAVRRTGMSWLRLAEPVEFGHDTNDPVTLVVALAAQDSAAHTTAMGALARLLADPRNARALHEAATPEALHAVLAGPQDGRTTATAKPAPSAGPPPADAPATASAPGGSASAGPVVSAGPAVHKILTVCGNGVGTSLFLKNTLEQVLDRWKWSTYVTVEATDTISAKGKASEAVAILTSREIARTLGDVGVPVKVVEDFTSTAEVDGVLRDTYDV</sequence>
<dbReference type="GO" id="GO:0005737">
    <property type="term" value="C:cytoplasm"/>
    <property type="evidence" value="ECO:0007669"/>
    <property type="project" value="UniProtKB-SubCell"/>
</dbReference>
<keyword evidence="3" id="KW-0963">Cytoplasm</keyword>
<feature type="domain" description="PTS EIIA type-2" evidence="12">
    <location>
        <begin position="6"/>
        <end position="149"/>
    </location>
</feature>
<protein>
    <recommendedName>
        <fullName evidence="9">Ascorbate-specific PTS system EIIA component</fullName>
    </recommendedName>
    <alternativeName>
        <fullName evidence="10">Ascorbate-specific phosphotransferase enzyme IIA component</fullName>
    </alternativeName>
</protein>
<evidence type="ECO:0000256" key="8">
    <source>
        <dbReference type="ARBA" id="ARBA00037387"/>
    </source>
</evidence>
<dbReference type="GO" id="GO:0009401">
    <property type="term" value="P:phosphoenolpyruvate-dependent sugar phosphotransferase system"/>
    <property type="evidence" value="ECO:0007669"/>
    <property type="project" value="UniProtKB-KW"/>
</dbReference>
<evidence type="ECO:0000256" key="2">
    <source>
        <dbReference type="ARBA" id="ARBA00022448"/>
    </source>
</evidence>
<dbReference type="InterPro" id="IPR036095">
    <property type="entry name" value="PTS_EIIB-like_sf"/>
</dbReference>
<keyword evidence="6" id="KW-0598">Phosphotransferase system</keyword>
<feature type="region of interest" description="Disordered" evidence="11">
    <location>
        <begin position="151"/>
        <end position="186"/>
    </location>
</feature>
<dbReference type="SUPFAM" id="SSF52794">
    <property type="entry name" value="PTS system IIB component-like"/>
    <property type="match status" value="1"/>
</dbReference>
<dbReference type="CDD" id="cd05563">
    <property type="entry name" value="PTS_IIB_ascorbate"/>
    <property type="match status" value="1"/>
</dbReference>
<dbReference type="PANTHER" id="PTHR36203:SF1">
    <property type="entry name" value="ASCORBATE-SPECIFIC PTS SYSTEM EIIA COMPONENT"/>
    <property type="match status" value="1"/>
</dbReference>
<dbReference type="Gene3D" id="3.40.50.2300">
    <property type="match status" value="1"/>
</dbReference>
<evidence type="ECO:0000256" key="7">
    <source>
        <dbReference type="ARBA" id="ARBA00022777"/>
    </source>
</evidence>
<dbReference type="InterPro" id="IPR013011">
    <property type="entry name" value="PTS_EIIB_2"/>
</dbReference>
<evidence type="ECO:0000256" key="5">
    <source>
        <dbReference type="ARBA" id="ARBA00022679"/>
    </source>
</evidence>
<comment type="subcellular location">
    <subcellularLocation>
        <location evidence="1">Cytoplasm</location>
    </subcellularLocation>
</comment>
<dbReference type="SUPFAM" id="SSF55804">
    <property type="entry name" value="Phoshotransferase/anion transport protein"/>
    <property type="match status" value="1"/>
</dbReference>
<dbReference type="EMBL" id="JACHEM010000011">
    <property type="protein sequence ID" value="MBB6437953.1"/>
    <property type="molecule type" value="Genomic_DNA"/>
</dbReference>
<dbReference type="PANTHER" id="PTHR36203">
    <property type="entry name" value="ASCORBATE-SPECIFIC PTS SYSTEM EIIA COMPONENT"/>
    <property type="match status" value="1"/>
</dbReference>
<comment type="caution">
    <text evidence="14">The sequence shown here is derived from an EMBL/GenBank/DDBJ whole genome shotgun (WGS) entry which is preliminary data.</text>
</comment>
<dbReference type="Proteomes" id="UP000540423">
    <property type="component" value="Unassembled WGS sequence"/>
</dbReference>
<gene>
    <name evidence="14" type="ORF">HNQ79_004457</name>
</gene>
<evidence type="ECO:0000256" key="11">
    <source>
        <dbReference type="SAM" id="MobiDB-lite"/>
    </source>
</evidence>
<dbReference type="RefSeq" id="WP_185033677.1">
    <property type="nucleotide sequence ID" value="NZ_BNBN01000009.1"/>
</dbReference>
<dbReference type="Pfam" id="PF00359">
    <property type="entry name" value="PTS_EIIA_2"/>
    <property type="match status" value="1"/>
</dbReference>
<dbReference type="GO" id="GO:0016301">
    <property type="term" value="F:kinase activity"/>
    <property type="evidence" value="ECO:0007669"/>
    <property type="project" value="UniProtKB-KW"/>
</dbReference>
<keyword evidence="15" id="KW-1185">Reference proteome</keyword>
<keyword evidence="2" id="KW-0813">Transport</keyword>
<name>A0A7X0LQT9_9ACTN</name>
<dbReference type="InterPro" id="IPR003501">
    <property type="entry name" value="PTS_EIIB_2/3"/>
</dbReference>
<evidence type="ECO:0000259" key="12">
    <source>
        <dbReference type="PROSITE" id="PS51094"/>
    </source>
</evidence>
<dbReference type="InterPro" id="IPR051351">
    <property type="entry name" value="Ascorbate-PTS_EIIA_comp"/>
</dbReference>
<dbReference type="PROSITE" id="PS51099">
    <property type="entry name" value="PTS_EIIB_TYPE_2"/>
    <property type="match status" value="1"/>
</dbReference>
<accession>A0A7X0LQT9</accession>
<proteinExistence type="predicted"/>
<keyword evidence="4" id="KW-0597">Phosphoprotein</keyword>
<evidence type="ECO:0000313" key="15">
    <source>
        <dbReference type="Proteomes" id="UP000540423"/>
    </source>
</evidence>
<evidence type="ECO:0000256" key="9">
    <source>
        <dbReference type="ARBA" id="ARBA00041175"/>
    </source>
</evidence>
<feature type="compositionally biased region" description="Low complexity" evidence="11">
    <location>
        <begin position="171"/>
        <end position="186"/>
    </location>
</feature>
<keyword evidence="7" id="KW-0418">Kinase</keyword>
<organism evidence="14 15">
    <name type="scientific">Streptomyces candidus</name>
    <dbReference type="NCBI Taxonomy" id="67283"/>
    <lineage>
        <taxon>Bacteria</taxon>
        <taxon>Bacillati</taxon>
        <taxon>Actinomycetota</taxon>
        <taxon>Actinomycetes</taxon>
        <taxon>Kitasatosporales</taxon>
        <taxon>Streptomycetaceae</taxon>
        <taxon>Streptomyces</taxon>
    </lineage>
</organism>